<comment type="caution">
    <text evidence="1">The sequence shown here is derived from an EMBL/GenBank/DDBJ whole genome shotgun (WGS) entry which is preliminary data.</text>
</comment>
<dbReference type="EMBL" id="ACSE01000024">
    <property type="protein sequence ID" value="EFD88194.1"/>
    <property type="molecule type" value="Genomic_DNA"/>
</dbReference>
<dbReference type="Proteomes" id="UP000003075">
    <property type="component" value="Unassembled WGS sequence"/>
</dbReference>
<name>D3LA42_OENOE</name>
<organism evidence="1 2">
    <name type="scientific">Oenococcus oeni AWRIB429</name>
    <dbReference type="NCBI Taxonomy" id="655225"/>
    <lineage>
        <taxon>Bacteria</taxon>
        <taxon>Bacillati</taxon>
        <taxon>Bacillota</taxon>
        <taxon>Bacilli</taxon>
        <taxon>Lactobacillales</taxon>
        <taxon>Lactobacillaceae</taxon>
        <taxon>Oenococcus</taxon>
    </lineage>
</organism>
<dbReference type="AlphaFoldDB" id="D3LA42"/>
<accession>D3LA42</accession>
<evidence type="ECO:0000313" key="1">
    <source>
        <dbReference type="EMBL" id="EFD88194.1"/>
    </source>
</evidence>
<evidence type="ECO:0000313" key="2">
    <source>
        <dbReference type="Proteomes" id="UP000003075"/>
    </source>
</evidence>
<sequence>MALIKRHRFVQFFPIIYLGSVLLSADLCKFDCQPLSSFDKFLMSGFFRF</sequence>
<gene>
    <name evidence="1" type="ORF">AWRIB429_1222</name>
</gene>
<proteinExistence type="predicted"/>
<reference evidence="1 2" key="1">
    <citation type="journal article" date="2010" name="Appl. Microbiol. Biotechnol.">
        <title>Genotypic diversity in Oenococcus oeni by high-density microarray comparative genome hybridization and whole genome sequencing.</title>
        <authorList>
            <person name="Borneman A.R."/>
            <person name="Bartowsky E.J."/>
            <person name="McCarthy J."/>
            <person name="Chambers P.J."/>
        </authorList>
    </citation>
    <scope>NUCLEOTIDE SEQUENCE [LARGE SCALE GENOMIC DNA]</scope>
    <source>
        <strain evidence="1 2">AWRIB429</strain>
    </source>
</reference>
<protein>
    <submittedName>
        <fullName evidence="1">Uncharacterized protein</fullName>
    </submittedName>
</protein>